<sequence>MEYILVYKDDKKVEQEVIIEAKTDRAAISQVDKILGDKVYTEPGLYLKEEYDREKALKLRE</sequence>
<evidence type="ECO:0000313" key="3">
    <source>
        <dbReference type="Proteomes" id="UP000184604"/>
    </source>
</evidence>
<reference evidence="2 3" key="1">
    <citation type="submission" date="2016-12" db="EMBL/GenBank/DDBJ databases">
        <title>Complete genome sequence of Clostridium kluyveri JZZ isolated from the pit mud of a Chinese flavor liquor-making factory.</title>
        <authorList>
            <person name="Wang Y."/>
        </authorList>
    </citation>
    <scope>NUCLEOTIDE SEQUENCE [LARGE SCALE GENOMIC DNA]</scope>
    <source>
        <strain evidence="2 3">JZZ</strain>
    </source>
</reference>
<evidence type="ECO:0000313" key="1">
    <source>
        <dbReference type="EMBL" id="APM40497.1"/>
    </source>
</evidence>
<evidence type="ECO:0000313" key="2">
    <source>
        <dbReference type="EMBL" id="APM40563.1"/>
    </source>
</evidence>
<name>A0A1L5FC68_CLOKL</name>
<dbReference type="AlphaFoldDB" id="A0A1L5FC68"/>
<dbReference type="EMBL" id="CP018335">
    <property type="protein sequence ID" value="APM40497.1"/>
    <property type="molecule type" value="Genomic_DNA"/>
</dbReference>
<organism evidence="2 3">
    <name type="scientific">Clostridium kluyveri</name>
    <dbReference type="NCBI Taxonomy" id="1534"/>
    <lineage>
        <taxon>Bacteria</taxon>
        <taxon>Bacillati</taxon>
        <taxon>Bacillota</taxon>
        <taxon>Clostridia</taxon>
        <taxon>Eubacteriales</taxon>
        <taxon>Clostridiaceae</taxon>
        <taxon>Clostridium</taxon>
    </lineage>
</organism>
<proteinExistence type="predicted"/>
<dbReference type="Proteomes" id="UP000184604">
    <property type="component" value="Chromosome"/>
</dbReference>
<gene>
    <name evidence="1" type="ORF">BS101_18070</name>
    <name evidence="2" type="ORF">BS101_18455</name>
</gene>
<protein>
    <submittedName>
        <fullName evidence="2">Uncharacterized protein</fullName>
    </submittedName>
</protein>
<dbReference type="RefSeq" id="WP_073540089.1">
    <property type="nucleotide sequence ID" value="NZ_CP018335.1"/>
</dbReference>
<accession>A0A1L5FC68</accession>
<dbReference type="EMBL" id="CP018335">
    <property type="protein sequence ID" value="APM40563.1"/>
    <property type="molecule type" value="Genomic_DNA"/>
</dbReference>